<evidence type="ECO:0000256" key="3">
    <source>
        <dbReference type="ARBA" id="ARBA00022679"/>
    </source>
</evidence>
<evidence type="ECO:0000256" key="2">
    <source>
        <dbReference type="ARBA" id="ARBA00005983"/>
    </source>
</evidence>
<gene>
    <name evidence="11" type="ORF">AADG42_01485</name>
</gene>
<dbReference type="EMBL" id="CP154795">
    <property type="protein sequence ID" value="XAN06032.1"/>
    <property type="molecule type" value="Genomic_DNA"/>
</dbReference>
<dbReference type="GO" id="GO:0016301">
    <property type="term" value="F:kinase activity"/>
    <property type="evidence" value="ECO:0007669"/>
    <property type="project" value="UniProtKB-KW"/>
</dbReference>
<dbReference type="Pfam" id="PF00781">
    <property type="entry name" value="DAGK_cat"/>
    <property type="match status" value="1"/>
</dbReference>
<dbReference type="RefSeq" id="WP_425307470.1">
    <property type="nucleotide sequence ID" value="NZ_CP154795.1"/>
</dbReference>
<accession>A0ABZ3FME5</accession>
<evidence type="ECO:0000313" key="11">
    <source>
        <dbReference type="EMBL" id="XAN06032.1"/>
    </source>
</evidence>
<dbReference type="PANTHER" id="PTHR12358">
    <property type="entry name" value="SPHINGOSINE KINASE"/>
    <property type="match status" value="1"/>
</dbReference>
<comment type="cofactor">
    <cofactor evidence="1">
        <name>Mg(2+)</name>
        <dbReference type="ChEBI" id="CHEBI:18420"/>
    </cofactor>
</comment>
<dbReference type="Gene3D" id="2.60.200.40">
    <property type="match status" value="1"/>
</dbReference>
<dbReference type="Proteomes" id="UP001442841">
    <property type="component" value="Chromosome"/>
</dbReference>
<organism evidence="11 12">
    <name type="scientific">Ammonicoccus fulvus</name>
    <dbReference type="NCBI Taxonomy" id="3138240"/>
    <lineage>
        <taxon>Bacteria</taxon>
        <taxon>Bacillati</taxon>
        <taxon>Actinomycetota</taxon>
        <taxon>Actinomycetes</taxon>
        <taxon>Propionibacteriales</taxon>
        <taxon>Propionibacteriaceae</taxon>
        <taxon>Ammonicoccus</taxon>
    </lineage>
</organism>
<reference evidence="11 12" key="1">
    <citation type="submission" date="2024-04" db="EMBL/GenBank/DDBJ databases">
        <title>Isolation of an actinomycete strain from pig manure.</title>
        <authorList>
            <person name="Gong T."/>
            <person name="Yu Z."/>
            <person name="An M."/>
            <person name="Wei C."/>
            <person name="Yang W."/>
            <person name="Liu L."/>
        </authorList>
    </citation>
    <scope>NUCLEOTIDE SEQUENCE [LARGE SCALE GENOMIC DNA]</scope>
    <source>
        <strain evidence="11 12">ZF39</strain>
    </source>
</reference>
<evidence type="ECO:0000313" key="12">
    <source>
        <dbReference type="Proteomes" id="UP001442841"/>
    </source>
</evidence>
<keyword evidence="6" id="KW-0067">ATP-binding</keyword>
<name>A0ABZ3FME5_9ACTN</name>
<keyword evidence="7" id="KW-0594">Phospholipid biosynthesis</keyword>
<dbReference type="PANTHER" id="PTHR12358:SF54">
    <property type="entry name" value="SPHINGOSINE KINASE RELATED PROTEIN"/>
    <property type="match status" value="1"/>
</dbReference>
<keyword evidence="8" id="KW-1208">Phospholipid metabolism</keyword>
<evidence type="ECO:0000259" key="10">
    <source>
        <dbReference type="PROSITE" id="PS50146"/>
    </source>
</evidence>
<dbReference type="SUPFAM" id="SSF111331">
    <property type="entry name" value="NAD kinase/diacylglycerol kinase-like"/>
    <property type="match status" value="1"/>
</dbReference>
<evidence type="ECO:0000256" key="8">
    <source>
        <dbReference type="ARBA" id="ARBA00023264"/>
    </source>
</evidence>
<keyword evidence="12" id="KW-1185">Reference proteome</keyword>
<feature type="compositionally biased region" description="Basic and acidic residues" evidence="9">
    <location>
        <begin position="357"/>
        <end position="366"/>
    </location>
</feature>
<sequence>MRAAVIFNPTKVEREDLAKVIDTADSNAGWDESLWLETAEDDPGTGMAAEAIDKNCDVVIAVGGDGTIRAVSEGMRGSGVPLALCPQGTGNLLARNLDLTLDNLEESVDAAFNGIPRPVDLGIATWSRPKGKQEQRAFVVMAGMGLDAEIMSSTDEDLKAKVGMLAYVKSGLEALRGSHRMRLIFRLDEEKPRRAKVHTVIVGNCGSIGANVLLLPDAAVDDGLLDVVAARPQGLFGWVAVAWKVLVDNAILRRTGSALVRKTRDSGRELSYQQCRRVELTFRDPHEIELDGDHFGEILAVRMHVEPGALTVQMPADWTPEESEQPMPDVADAPESDDPVVDTSTMDPAEQATLAAEAKKANEGWE</sequence>
<feature type="domain" description="DAGKc" evidence="10">
    <location>
        <begin position="1"/>
        <end position="129"/>
    </location>
</feature>
<evidence type="ECO:0000256" key="4">
    <source>
        <dbReference type="ARBA" id="ARBA00022741"/>
    </source>
</evidence>
<dbReference type="InterPro" id="IPR050187">
    <property type="entry name" value="Lipid_Phosphate_FormReg"/>
</dbReference>
<dbReference type="InterPro" id="IPR045540">
    <property type="entry name" value="YegS/DAGK_C"/>
</dbReference>
<feature type="region of interest" description="Disordered" evidence="9">
    <location>
        <begin position="319"/>
        <end position="366"/>
    </location>
</feature>
<dbReference type="InterPro" id="IPR017438">
    <property type="entry name" value="ATP-NAD_kinase_N"/>
</dbReference>
<evidence type="ECO:0000256" key="9">
    <source>
        <dbReference type="SAM" id="MobiDB-lite"/>
    </source>
</evidence>
<evidence type="ECO:0000256" key="1">
    <source>
        <dbReference type="ARBA" id="ARBA00001946"/>
    </source>
</evidence>
<evidence type="ECO:0000256" key="6">
    <source>
        <dbReference type="ARBA" id="ARBA00022840"/>
    </source>
</evidence>
<comment type="similarity">
    <text evidence="2">Belongs to the diacylglycerol/lipid kinase family.</text>
</comment>
<proteinExistence type="inferred from homology"/>
<keyword evidence="7" id="KW-0443">Lipid metabolism</keyword>
<keyword evidence="5 11" id="KW-0418">Kinase</keyword>
<keyword evidence="4" id="KW-0547">Nucleotide-binding</keyword>
<keyword evidence="7" id="KW-0444">Lipid biosynthesis</keyword>
<dbReference type="InterPro" id="IPR001206">
    <property type="entry name" value="Diacylglycerol_kinase_cat_dom"/>
</dbReference>
<dbReference type="InterPro" id="IPR016064">
    <property type="entry name" value="NAD/diacylglycerol_kinase_sf"/>
</dbReference>
<dbReference type="PROSITE" id="PS50146">
    <property type="entry name" value="DAGK"/>
    <property type="match status" value="1"/>
</dbReference>
<evidence type="ECO:0000256" key="7">
    <source>
        <dbReference type="ARBA" id="ARBA00023209"/>
    </source>
</evidence>
<evidence type="ECO:0000256" key="5">
    <source>
        <dbReference type="ARBA" id="ARBA00022777"/>
    </source>
</evidence>
<dbReference type="Gene3D" id="3.40.50.10330">
    <property type="entry name" value="Probable inorganic polyphosphate/atp-NAD kinase, domain 1"/>
    <property type="match status" value="1"/>
</dbReference>
<protein>
    <submittedName>
        <fullName evidence="11">Diacylglycerol kinase family protein</fullName>
    </submittedName>
</protein>
<keyword evidence="3" id="KW-0808">Transferase</keyword>
<dbReference type="Pfam" id="PF19279">
    <property type="entry name" value="YegS_C"/>
    <property type="match status" value="1"/>
</dbReference>